<feature type="compositionally biased region" description="Basic and acidic residues" evidence="1">
    <location>
        <begin position="357"/>
        <end position="367"/>
    </location>
</feature>
<accession>A0A9N8DSD5</accession>
<protein>
    <submittedName>
        <fullName evidence="2">Uncharacterized protein</fullName>
    </submittedName>
</protein>
<evidence type="ECO:0000256" key="1">
    <source>
        <dbReference type="SAM" id="MobiDB-lite"/>
    </source>
</evidence>
<dbReference type="EMBL" id="CAICTM010000335">
    <property type="protein sequence ID" value="CAB9508173.1"/>
    <property type="molecule type" value="Genomic_DNA"/>
</dbReference>
<dbReference type="OrthoDB" id="54142at2759"/>
<name>A0A9N8DSD5_9STRA</name>
<reference evidence="2" key="1">
    <citation type="submission" date="2020-06" db="EMBL/GenBank/DDBJ databases">
        <authorList>
            <consortium name="Plant Systems Biology data submission"/>
        </authorList>
    </citation>
    <scope>NUCLEOTIDE SEQUENCE</scope>
    <source>
        <strain evidence="2">D6</strain>
    </source>
</reference>
<sequence length="544" mass="61157">MVVHGIITTSSSPLDDHPFISSASKEEWRVGDRVIVHSLQKASHLNGHHGCIGGPPNATTGRYPVDFDLPGEASHRVMAKAANLKPEPYIPLKDDDEDRWSPFHLANVKDGILEEAEGRPLCLLLDAIRFLVGNVVHRDPNLQNGLADIEKLRHQGQSGLERIHHYMQSAWSYWDRHLVQDDDGGGEIRPSIYLLLLQFFEELPAVNDMALVNMPPEFHVARAALYHRTAVEGWDTRIHADFWVLNHHSVYKVFGLRNCLSQALKTFDNFNEDSDGDPVLLTVTLLPWYGRLIYDGTCTPAHGHEAPPEVAGEGLAEQLRQNVIIARQEGRVVEHIAQLHLDAAILEQQQQQQQQQREQDELQQQRDDGEEYHEEENCREQTPRHSQPPITRREFDLLQRLEDLPVASADEAIWCMRRVGYTEEDNPTHEGVIINGAALAGGVTIGPFACSALVPSAEDIFQALVCYCIDDDDNGSSNGGESDVDEQERKALPAVVLIDDLKCFERVQFLVENYTPDDFTLKALYYPPPTREETAAALMDHNGN</sequence>
<proteinExistence type="predicted"/>
<feature type="region of interest" description="Disordered" evidence="1">
    <location>
        <begin position="350"/>
        <end position="390"/>
    </location>
</feature>
<dbReference type="AlphaFoldDB" id="A0A9N8DSD5"/>
<dbReference type="Proteomes" id="UP001153069">
    <property type="component" value="Unassembled WGS sequence"/>
</dbReference>
<evidence type="ECO:0000313" key="2">
    <source>
        <dbReference type="EMBL" id="CAB9508173.1"/>
    </source>
</evidence>
<organism evidence="2 3">
    <name type="scientific">Seminavis robusta</name>
    <dbReference type="NCBI Taxonomy" id="568900"/>
    <lineage>
        <taxon>Eukaryota</taxon>
        <taxon>Sar</taxon>
        <taxon>Stramenopiles</taxon>
        <taxon>Ochrophyta</taxon>
        <taxon>Bacillariophyta</taxon>
        <taxon>Bacillariophyceae</taxon>
        <taxon>Bacillariophycidae</taxon>
        <taxon>Naviculales</taxon>
        <taxon>Naviculaceae</taxon>
        <taxon>Seminavis</taxon>
    </lineage>
</organism>
<comment type="caution">
    <text evidence="2">The sequence shown here is derived from an EMBL/GenBank/DDBJ whole genome shotgun (WGS) entry which is preliminary data.</text>
</comment>
<evidence type="ECO:0000313" key="3">
    <source>
        <dbReference type="Proteomes" id="UP001153069"/>
    </source>
</evidence>
<keyword evidence="3" id="KW-1185">Reference proteome</keyword>
<gene>
    <name evidence="2" type="ORF">SEMRO_336_G120340.1</name>
</gene>